<comment type="caution">
    <text evidence="1">The sequence shown here is derived from an EMBL/GenBank/DDBJ whole genome shotgun (WGS) entry which is preliminary data.</text>
</comment>
<keyword evidence="2" id="KW-1185">Reference proteome</keyword>
<reference evidence="1" key="2">
    <citation type="journal article" date="2020" name="Nat. Commun.">
        <title>Large-scale genome sequencing of mycorrhizal fungi provides insights into the early evolution of symbiotic traits.</title>
        <authorList>
            <person name="Miyauchi S."/>
            <person name="Kiss E."/>
            <person name="Kuo A."/>
            <person name="Drula E."/>
            <person name="Kohler A."/>
            <person name="Sanchez-Garcia M."/>
            <person name="Morin E."/>
            <person name="Andreopoulos B."/>
            <person name="Barry K.W."/>
            <person name="Bonito G."/>
            <person name="Buee M."/>
            <person name="Carver A."/>
            <person name="Chen C."/>
            <person name="Cichocki N."/>
            <person name="Clum A."/>
            <person name="Culley D."/>
            <person name="Crous P.W."/>
            <person name="Fauchery L."/>
            <person name="Girlanda M."/>
            <person name="Hayes R.D."/>
            <person name="Keri Z."/>
            <person name="LaButti K."/>
            <person name="Lipzen A."/>
            <person name="Lombard V."/>
            <person name="Magnuson J."/>
            <person name="Maillard F."/>
            <person name="Murat C."/>
            <person name="Nolan M."/>
            <person name="Ohm R.A."/>
            <person name="Pangilinan J."/>
            <person name="Pereira M.F."/>
            <person name="Perotto S."/>
            <person name="Peter M."/>
            <person name="Pfister S."/>
            <person name="Riley R."/>
            <person name="Sitrit Y."/>
            <person name="Stielow J.B."/>
            <person name="Szollosi G."/>
            <person name="Zifcakova L."/>
            <person name="Stursova M."/>
            <person name="Spatafora J.W."/>
            <person name="Tedersoo L."/>
            <person name="Vaario L.M."/>
            <person name="Yamada A."/>
            <person name="Yan M."/>
            <person name="Wang P."/>
            <person name="Xu J."/>
            <person name="Bruns T."/>
            <person name="Baldrian P."/>
            <person name="Vilgalys R."/>
            <person name="Dunand C."/>
            <person name="Henrissat B."/>
            <person name="Grigoriev I.V."/>
            <person name="Hibbett D."/>
            <person name="Nagy L.G."/>
            <person name="Martin F.M."/>
        </authorList>
    </citation>
    <scope>NUCLEOTIDE SEQUENCE</scope>
    <source>
        <strain evidence="1">P2</strain>
    </source>
</reference>
<sequence>IRALRKTCGLYGILPTSYTVTCTLSKSGKRPLTPGGFADVWRLTGTDEDNRDCVFARANHPNVLSIEGVAPNLFEFCMVSQWMPNGNMLKYMEQYPGANRLELLIGVTRGLNYLH</sequence>
<proteinExistence type="predicted"/>
<gene>
    <name evidence="1" type="ORF">BDM02DRAFT_3070496</name>
</gene>
<feature type="non-terminal residue" evidence="1">
    <location>
        <position position="115"/>
    </location>
</feature>
<dbReference type="Proteomes" id="UP000886501">
    <property type="component" value="Unassembled WGS sequence"/>
</dbReference>
<name>A0ACB6YXK1_THEGA</name>
<organism evidence="1 2">
    <name type="scientific">Thelephora ganbajun</name>
    <name type="common">Ganba fungus</name>
    <dbReference type="NCBI Taxonomy" id="370292"/>
    <lineage>
        <taxon>Eukaryota</taxon>
        <taxon>Fungi</taxon>
        <taxon>Dikarya</taxon>
        <taxon>Basidiomycota</taxon>
        <taxon>Agaricomycotina</taxon>
        <taxon>Agaricomycetes</taxon>
        <taxon>Thelephorales</taxon>
        <taxon>Thelephoraceae</taxon>
        <taxon>Thelephora</taxon>
    </lineage>
</organism>
<feature type="non-terminal residue" evidence="1">
    <location>
        <position position="1"/>
    </location>
</feature>
<reference evidence="1" key="1">
    <citation type="submission" date="2019-10" db="EMBL/GenBank/DDBJ databases">
        <authorList>
            <consortium name="DOE Joint Genome Institute"/>
            <person name="Kuo A."/>
            <person name="Miyauchi S."/>
            <person name="Kiss E."/>
            <person name="Drula E."/>
            <person name="Kohler A."/>
            <person name="Sanchez-Garcia M."/>
            <person name="Andreopoulos B."/>
            <person name="Barry K.W."/>
            <person name="Bonito G."/>
            <person name="Buee M."/>
            <person name="Carver A."/>
            <person name="Chen C."/>
            <person name="Cichocki N."/>
            <person name="Clum A."/>
            <person name="Culley D."/>
            <person name="Crous P.W."/>
            <person name="Fauchery L."/>
            <person name="Girlanda M."/>
            <person name="Hayes R."/>
            <person name="Keri Z."/>
            <person name="Labutti K."/>
            <person name="Lipzen A."/>
            <person name="Lombard V."/>
            <person name="Magnuson J."/>
            <person name="Maillard F."/>
            <person name="Morin E."/>
            <person name="Murat C."/>
            <person name="Nolan M."/>
            <person name="Ohm R."/>
            <person name="Pangilinan J."/>
            <person name="Pereira M."/>
            <person name="Perotto S."/>
            <person name="Peter M."/>
            <person name="Riley R."/>
            <person name="Sitrit Y."/>
            <person name="Stielow B."/>
            <person name="Szollosi G."/>
            <person name="Zifcakova L."/>
            <person name="Stursova M."/>
            <person name="Spatafora J.W."/>
            <person name="Tedersoo L."/>
            <person name="Vaario L.-M."/>
            <person name="Yamada A."/>
            <person name="Yan M."/>
            <person name="Wang P."/>
            <person name="Xu J."/>
            <person name="Bruns T."/>
            <person name="Baldrian P."/>
            <person name="Vilgalys R."/>
            <person name="Henrissat B."/>
            <person name="Grigoriev I.V."/>
            <person name="Hibbett D."/>
            <person name="Nagy L.G."/>
            <person name="Martin F.M."/>
        </authorList>
    </citation>
    <scope>NUCLEOTIDE SEQUENCE</scope>
    <source>
        <strain evidence="1">P2</strain>
    </source>
</reference>
<evidence type="ECO:0000313" key="2">
    <source>
        <dbReference type="Proteomes" id="UP000886501"/>
    </source>
</evidence>
<protein>
    <submittedName>
        <fullName evidence="1">Uncharacterized protein</fullName>
    </submittedName>
</protein>
<evidence type="ECO:0000313" key="1">
    <source>
        <dbReference type="EMBL" id="KAF9642156.1"/>
    </source>
</evidence>
<dbReference type="EMBL" id="MU118647">
    <property type="protein sequence ID" value="KAF9642156.1"/>
    <property type="molecule type" value="Genomic_DNA"/>
</dbReference>
<accession>A0ACB6YXK1</accession>